<keyword evidence="8" id="KW-0732">Signal</keyword>
<dbReference type="GO" id="GO:0005975">
    <property type="term" value="P:carbohydrate metabolic process"/>
    <property type="evidence" value="ECO:0007669"/>
    <property type="project" value="InterPro"/>
</dbReference>
<name>A0A1S7UIL7_ROSNE</name>
<dbReference type="AlphaFoldDB" id="A0A1S7UIL7"/>
<dbReference type="PRINTS" id="PR00742">
    <property type="entry name" value="GLHYDRLASE35"/>
</dbReference>
<feature type="compositionally biased region" description="Low complexity" evidence="7">
    <location>
        <begin position="31"/>
        <end position="41"/>
    </location>
</feature>
<feature type="chain" id="PRO_5012820173" description="Beta-galactosidase" evidence="8">
    <location>
        <begin position="24"/>
        <end position="692"/>
    </location>
</feature>
<evidence type="ECO:0000256" key="4">
    <source>
        <dbReference type="PIRSR" id="PIRSR006336-1"/>
    </source>
</evidence>
<dbReference type="EC" id="3.2.1.23" evidence="5"/>
<feature type="active site" description="Nucleophile" evidence="4">
    <location>
        <position position="287"/>
    </location>
</feature>
<dbReference type="PROSITE" id="PS01182">
    <property type="entry name" value="GLYCOSYL_HYDROL_F35"/>
    <property type="match status" value="1"/>
</dbReference>
<dbReference type="InterPro" id="IPR048912">
    <property type="entry name" value="BetaGal1-like_ABD1"/>
</dbReference>
<evidence type="ECO:0000259" key="10">
    <source>
        <dbReference type="Pfam" id="PF21317"/>
    </source>
</evidence>
<evidence type="ECO:0000256" key="8">
    <source>
        <dbReference type="SAM" id="SignalP"/>
    </source>
</evidence>
<evidence type="ECO:0000256" key="5">
    <source>
        <dbReference type="RuleBase" id="RU000675"/>
    </source>
</evidence>
<feature type="domain" description="Beta-galactosidase 1-like first all-beta" evidence="10">
    <location>
        <begin position="430"/>
        <end position="538"/>
    </location>
</feature>
<dbReference type="InterPro" id="IPR031330">
    <property type="entry name" value="Gly_Hdrlase_35_cat"/>
</dbReference>
<protein>
    <recommendedName>
        <fullName evidence="5">Beta-galactosidase</fullName>
        <ecNumber evidence="5">3.2.1.23</ecNumber>
    </recommendedName>
</protein>
<keyword evidence="3 5" id="KW-0326">Glycosidase</keyword>
<evidence type="ECO:0000256" key="2">
    <source>
        <dbReference type="ARBA" id="ARBA00022801"/>
    </source>
</evidence>
<dbReference type="InterPro" id="IPR008979">
    <property type="entry name" value="Galactose-bd-like_sf"/>
</dbReference>
<dbReference type="GO" id="GO:0004565">
    <property type="term" value="F:beta-galactosidase activity"/>
    <property type="evidence" value="ECO:0007669"/>
    <property type="project" value="UniProtKB-EC"/>
</dbReference>
<feature type="active site" description="Proton donor" evidence="4">
    <location>
        <position position="209"/>
    </location>
</feature>
<dbReference type="Pfam" id="PF21467">
    <property type="entry name" value="BetaGal_gal-bd"/>
    <property type="match status" value="1"/>
</dbReference>
<dbReference type="SUPFAM" id="SSF49785">
    <property type="entry name" value="Galactose-binding domain-like"/>
    <property type="match status" value="1"/>
</dbReference>
<dbReference type="Proteomes" id="UP000054516">
    <property type="component" value="Unassembled WGS sequence"/>
</dbReference>
<dbReference type="Pfam" id="PF01301">
    <property type="entry name" value="Glyco_hydro_35"/>
    <property type="match status" value="1"/>
</dbReference>
<dbReference type="Pfam" id="PF21317">
    <property type="entry name" value="BetaGal_ABD_1"/>
    <property type="match status" value="1"/>
</dbReference>
<dbReference type="STRING" id="77044.A0A1S7UIL7"/>
<feature type="region of interest" description="Disordered" evidence="7">
    <location>
        <begin position="568"/>
        <end position="590"/>
    </location>
</feature>
<evidence type="ECO:0000259" key="11">
    <source>
        <dbReference type="Pfam" id="PF21467"/>
    </source>
</evidence>
<accession>A0A1S7UIL7</accession>
<comment type="similarity">
    <text evidence="1 6">Belongs to the glycosyl hydrolase 35 family.</text>
</comment>
<proteinExistence type="inferred from homology"/>
<keyword evidence="2 5" id="KW-0378">Hydrolase</keyword>
<feature type="region of interest" description="Disordered" evidence="7">
    <location>
        <begin position="22"/>
        <end position="41"/>
    </location>
</feature>
<feature type="domain" description="Glycoside hydrolase 35 catalytic" evidence="9">
    <location>
        <begin position="50"/>
        <end position="382"/>
    </location>
</feature>
<reference evidence="12" key="1">
    <citation type="submission" date="2016-03" db="EMBL/GenBank/DDBJ databases">
        <title>Draft genome sequence of Rosellinia necatrix.</title>
        <authorList>
            <person name="Kanematsu S."/>
        </authorList>
    </citation>
    <scope>NUCLEOTIDE SEQUENCE [LARGE SCALE GENOMIC DNA]</scope>
    <source>
        <strain evidence="12">W97</strain>
    </source>
</reference>
<dbReference type="Gene3D" id="3.20.20.80">
    <property type="entry name" value="Glycosidases"/>
    <property type="match status" value="1"/>
</dbReference>
<evidence type="ECO:0000256" key="3">
    <source>
        <dbReference type="ARBA" id="ARBA00023295"/>
    </source>
</evidence>
<dbReference type="SUPFAM" id="SSF51445">
    <property type="entry name" value="(Trans)glycosidases"/>
    <property type="match status" value="1"/>
</dbReference>
<dbReference type="InterPro" id="IPR001944">
    <property type="entry name" value="Glycoside_Hdrlase_35"/>
</dbReference>
<dbReference type="InterPro" id="IPR026283">
    <property type="entry name" value="B-gal_1-like"/>
</dbReference>
<dbReference type="InterPro" id="IPR017853">
    <property type="entry name" value="GH"/>
</dbReference>
<dbReference type="OMA" id="FWNIHEQ"/>
<organism evidence="12">
    <name type="scientific">Rosellinia necatrix</name>
    <name type="common">White root-rot fungus</name>
    <dbReference type="NCBI Taxonomy" id="77044"/>
    <lineage>
        <taxon>Eukaryota</taxon>
        <taxon>Fungi</taxon>
        <taxon>Dikarya</taxon>
        <taxon>Ascomycota</taxon>
        <taxon>Pezizomycotina</taxon>
        <taxon>Sordariomycetes</taxon>
        <taxon>Xylariomycetidae</taxon>
        <taxon>Xylariales</taxon>
        <taxon>Xylariaceae</taxon>
        <taxon>Rosellinia</taxon>
    </lineage>
</organism>
<gene>
    <name evidence="12" type="ORF">SAMD00023353_0400560</name>
</gene>
<feature type="signal peptide" evidence="8">
    <location>
        <begin position="1"/>
        <end position="23"/>
    </location>
</feature>
<dbReference type="EMBL" id="DF977449">
    <property type="protein sequence ID" value="GAP83060.1"/>
    <property type="molecule type" value="Genomic_DNA"/>
</dbReference>
<evidence type="ECO:0000259" key="9">
    <source>
        <dbReference type="Pfam" id="PF01301"/>
    </source>
</evidence>
<evidence type="ECO:0000256" key="1">
    <source>
        <dbReference type="ARBA" id="ARBA00009809"/>
    </source>
</evidence>
<comment type="catalytic activity">
    <reaction evidence="5">
        <text>Hydrolysis of terminal non-reducing beta-D-galactose residues in beta-D-galactosides.</text>
        <dbReference type="EC" id="3.2.1.23"/>
    </reaction>
</comment>
<dbReference type="InterPro" id="IPR048913">
    <property type="entry name" value="BetaGal_gal-bd"/>
</dbReference>
<sequence>MGWGNRFTALLAAVLASAGLSASAPPPPSSPSSSTTTTTTPAFTYDRTTFYLRGEPYVIIGGQMDPQRVPAAYWRDRLAKARAMGLNTIFSYVYWNLLEPVPGAWENGSGSGSSGDPDGIMSNDIAAFFRVAQEEGLNVILRPGPYICGEREWGGFPAWLAQVPGMRVRSSNAPFMEAAEGYLRRLAADLKDVQVTRGGPLLMVQVENEYGSYGEDHVYTAGLRDILRAAGFEVPLYTNDGGVDWTLAGGEVPGVLAAVDGDPWSGFAARDRYVTREDELGPLLDGEYYTLAPDFWGANNVHNTTVGRPGQIAQFVTDLDYVLGANNSISLYMFHGGTNFGFSNGAIWKNFTASFTTSYDYGSPLDESGRTNELYSTLRDTILKYVPEGTVPEPPENLPRLEIPEFELTPLVGLFDTLGSAAAAVRSEAPLAMEQLDQAYGLVLYEHTAGAALSGVLRAGDRPRDRVIAYVNGARQGVMDSTYTRPAEVSVTLRPGDKLQLLVENLGRVDYWSRESGTFVALEDPYKGILGDVTIGDSGSGGGGGGTEPLKGWDIYSLPLEAPPPVPVGAAPARDQTRQSPDAIAAGSPPVFYRGTFDAGGDDDTDADTDPARRDTFLAVPGGVKGNVWVNGFNLGRYWVVGPQQSLYLPGVLLKPVGNEVVILELEPAAETLAAFGAAEREWANYPDPDYP</sequence>
<evidence type="ECO:0000313" key="13">
    <source>
        <dbReference type="Proteomes" id="UP000054516"/>
    </source>
</evidence>
<keyword evidence="13" id="KW-1185">Reference proteome</keyword>
<dbReference type="PIRSF" id="PIRSF006336">
    <property type="entry name" value="B-gal"/>
    <property type="match status" value="1"/>
</dbReference>
<feature type="domain" description="Beta-galactosidase galactose-binding" evidence="11">
    <location>
        <begin position="590"/>
        <end position="659"/>
    </location>
</feature>
<evidence type="ECO:0000256" key="6">
    <source>
        <dbReference type="RuleBase" id="RU003679"/>
    </source>
</evidence>
<evidence type="ECO:0000313" key="12">
    <source>
        <dbReference type="EMBL" id="GAP83060.1"/>
    </source>
</evidence>
<dbReference type="OrthoDB" id="1657402at2759"/>
<evidence type="ECO:0000256" key="7">
    <source>
        <dbReference type="SAM" id="MobiDB-lite"/>
    </source>
</evidence>
<dbReference type="Gene3D" id="2.60.120.260">
    <property type="entry name" value="Galactose-binding domain-like"/>
    <property type="match status" value="2"/>
</dbReference>
<dbReference type="InterPro" id="IPR019801">
    <property type="entry name" value="Glyco_hydro_35_CS"/>
</dbReference>
<dbReference type="PANTHER" id="PTHR23421">
    <property type="entry name" value="BETA-GALACTOSIDASE RELATED"/>
    <property type="match status" value="1"/>
</dbReference>